<protein>
    <submittedName>
        <fullName evidence="1">Uncharacterized protein</fullName>
    </submittedName>
</protein>
<name>A0ACD3AM17_9AGAR</name>
<proteinExistence type="predicted"/>
<organism evidence="1 2">
    <name type="scientific">Pluteus cervinus</name>
    <dbReference type="NCBI Taxonomy" id="181527"/>
    <lineage>
        <taxon>Eukaryota</taxon>
        <taxon>Fungi</taxon>
        <taxon>Dikarya</taxon>
        <taxon>Basidiomycota</taxon>
        <taxon>Agaricomycotina</taxon>
        <taxon>Agaricomycetes</taxon>
        <taxon>Agaricomycetidae</taxon>
        <taxon>Agaricales</taxon>
        <taxon>Pluteineae</taxon>
        <taxon>Pluteaceae</taxon>
        <taxon>Pluteus</taxon>
    </lineage>
</organism>
<dbReference type="Proteomes" id="UP000308600">
    <property type="component" value="Unassembled WGS sequence"/>
</dbReference>
<keyword evidence="2" id="KW-1185">Reference proteome</keyword>
<accession>A0ACD3AM17</accession>
<evidence type="ECO:0000313" key="1">
    <source>
        <dbReference type="EMBL" id="TFK66642.1"/>
    </source>
</evidence>
<evidence type="ECO:0000313" key="2">
    <source>
        <dbReference type="Proteomes" id="UP000308600"/>
    </source>
</evidence>
<gene>
    <name evidence="1" type="ORF">BDN72DRAFT_899639</name>
</gene>
<dbReference type="EMBL" id="ML208398">
    <property type="protein sequence ID" value="TFK66642.1"/>
    <property type="molecule type" value="Genomic_DNA"/>
</dbReference>
<reference evidence="1 2" key="1">
    <citation type="journal article" date="2019" name="Nat. Ecol. Evol.">
        <title>Megaphylogeny resolves global patterns of mushroom evolution.</title>
        <authorList>
            <person name="Varga T."/>
            <person name="Krizsan K."/>
            <person name="Foldi C."/>
            <person name="Dima B."/>
            <person name="Sanchez-Garcia M."/>
            <person name="Sanchez-Ramirez S."/>
            <person name="Szollosi G.J."/>
            <person name="Szarkandi J.G."/>
            <person name="Papp V."/>
            <person name="Albert L."/>
            <person name="Andreopoulos W."/>
            <person name="Angelini C."/>
            <person name="Antonin V."/>
            <person name="Barry K.W."/>
            <person name="Bougher N.L."/>
            <person name="Buchanan P."/>
            <person name="Buyck B."/>
            <person name="Bense V."/>
            <person name="Catcheside P."/>
            <person name="Chovatia M."/>
            <person name="Cooper J."/>
            <person name="Damon W."/>
            <person name="Desjardin D."/>
            <person name="Finy P."/>
            <person name="Geml J."/>
            <person name="Haridas S."/>
            <person name="Hughes K."/>
            <person name="Justo A."/>
            <person name="Karasinski D."/>
            <person name="Kautmanova I."/>
            <person name="Kiss B."/>
            <person name="Kocsube S."/>
            <person name="Kotiranta H."/>
            <person name="LaButti K.M."/>
            <person name="Lechner B.E."/>
            <person name="Liimatainen K."/>
            <person name="Lipzen A."/>
            <person name="Lukacs Z."/>
            <person name="Mihaltcheva S."/>
            <person name="Morgado L.N."/>
            <person name="Niskanen T."/>
            <person name="Noordeloos M.E."/>
            <person name="Ohm R.A."/>
            <person name="Ortiz-Santana B."/>
            <person name="Ovrebo C."/>
            <person name="Racz N."/>
            <person name="Riley R."/>
            <person name="Savchenko A."/>
            <person name="Shiryaev A."/>
            <person name="Soop K."/>
            <person name="Spirin V."/>
            <person name="Szebenyi C."/>
            <person name="Tomsovsky M."/>
            <person name="Tulloss R.E."/>
            <person name="Uehling J."/>
            <person name="Grigoriev I.V."/>
            <person name="Vagvolgyi C."/>
            <person name="Papp T."/>
            <person name="Martin F.M."/>
            <person name="Miettinen O."/>
            <person name="Hibbett D.S."/>
            <person name="Nagy L.G."/>
        </authorList>
    </citation>
    <scope>NUCLEOTIDE SEQUENCE [LARGE SCALE GENOMIC DNA]</scope>
    <source>
        <strain evidence="1 2">NL-1719</strain>
    </source>
</reference>
<sequence length="679" mass="74674">MAKLSSLLWIWGSDTGIVFPIWIQGGMGVNVHDLKCAIRASMKARFDHLAAQQLLLFKVAIPTKDLASSIQGKNDPADVVGAEQLDPAVQVDDLFQPSLTRTIRIIVSTSVPESQAQVDSSSAPLPSAVDPSSSSQTPKRKRECSTDSNDEGSSPDGTAQFVQPSTGLRDMEKLSTLCKSSSRTRVKVYTSQSGEVVSYIDFDDETLRGLRTVFTTCPQKLIIRSEYKEALEYLETNTGTISGICVTGQPGIGKSLFLVYTLFLRLQKGLATAFQTPDKKSYVIVDGKAYSLDDDDAPGLPSPLAPVWALSDSNLFTPFPTVLFQRHDFCIIHATSPQMQRHQRWMKRVGGEVWIMDLWPKAELEALGDLCDGVTKESLLPLAGQYGCSPRAILELARSPHTQSAFVTKLNIAIKRLVDNPQPLLRDFSEINLTDELSSTILYIQPAVLGTQSSRRQPGLSLPSRYIAELIMDELAQKGVATQAEFFSRMNAYPLLRCTCAGWIYEAFIHTIITSLVVLPCTWVRSPSSTTTPALIHGVGPHQAVPTREDLKIARLPFYWRPKGSDYRGTDAVLCDGQNVFMIRACATIDSEPRPIASPIPGIDDFREIATDSDDQAVKALPEHLLYVGQNEEACQSLCATAAEDMTGNEWENVSIGYCVVKLNRRSIYDMLLARSEAA</sequence>